<dbReference type="OMA" id="QHARIGK"/>
<dbReference type="SUPFAM" id="SSF55129">
    <property type="entry name" value="Ribosomal protein L30p/L7e"/>
    <property type="match status" value="1"/>
</dbReference>
<dbReference type="InterPro" id="IPR005996">
    <property type="entry name" value="Ribosomal_uL30_bac-type"/>
</dbReference>
<gene>
    <name evidence="1" type="ORF">TCAL_09677</name>
</gene>
<reference evidence="1 2" key="1">
    <citation type="journal article" date="2018" name="Nat. Ecol. Evol.">
        <title>Genomic signatures of mitonuclear coevolution across populations of Tigriopus californicus.</title>
        <authorList>
            <person name="Barreto F.S."/>
            <person name="Watson E.T."/>
            <person name="Lima T.G."/>
            <person name="Willett C.S."/>
            <person name="Edmands S."/>
            <person name="Li W."/>
            <person name="Burton R.S."/>
        </authorList>
    </citation>
    <scope>NUCLEOTIDE SEQUENCE [LARGE SCALE GENOMIC DNA]</scope>
    <source>
        <strain evidence="1 2">San Diego</strain>
    </source>
</reference>
<keyword evidence="2" id="KW-1185">Reference proteome</keyword>
<dbReference type="InterPro" id="IPR036919">
    <property type="entry name" value="Ribo_uL30_ferredoxin-like_sf"/>
</dbReference>
<evidence type="ECO:0000313" key="1">
    <source>
        <dbReference type="EMBL" id="TRY71159.1"/>
    </source>
</evidence>
<evidence type="ECO:0008006" key="3">
    <source>
        <dbReference type="Google" id="ProtNLM"/>
    </source>
</evidence>
<dbReference type="AlphaFoldDB" id="A0A553P0D8"/>
<accession>A0A553P0D8</accession>
<proteinExistence type="predicted"/>
<protein>
    <recommendedName>
        <fullName evidence="3">39S ribosomal protein L30, mitochondrial</fullName>
    </recommendedName>
</protein>
<dbReference type="GO" id="GO:0005739">
    <property type="term" value="C:mitochondrion"/>
    <property type="evidence" value="ECO:0007669"/>
    <property type="project" value="TreeGrafter"/>
</dbReference>
<dbReference type="STRING" id="6832.A0A553P0D8"/>
<dbReference type="PANTHER" id="PTHR15892:SF2">
    <property type="entry name" value="LARGE RIBOSOMAL SUBUNIT PROTEIN UL30M"/>
    <property type="match status" value="1"/>
</dbReference>
<comment type="caution">
    <text evidence="1">The sequence shown here is derived from an EMBL/GenBank/DDBJ whole genome shotgun (WGS) entry which is preliminary data.</text>
</comment>
<dbReference type="Proteomes" id="UP000318571">
    <property type="component" value="Chromosome 9"/>
</dbReference>
<evidence type="ECO:0000313" key="2">
    <source>
        <dbReference type="Proteomes" id="UP000318571"/>
    </source>
</evidence>
<dbReference type="PANTHER" id="PTHR15892">
    <property type="entry name" value="MITOCHONDRIAL RIBOSOMAL PROTEIN L30"/>
    <property type="match status" value="1"/>
</dbReference>
<dbReference type="GO" id="GO:0006412">
    <property type="term" value="P:translation"/>
    <property type="evidence" value="ECO:0007669"/>
    <property type="project" value="InterPro"/>
</dbReference>
<dbReference type="EMBL" id="VCGU01000009">
    <property type="protein sequence ID" value="TRY71159.1"/>
    <property type="molecule type" value="Genomic_DNA"/>
</dbReference>
<sequence length="292" mass="34047">MSGPSVLSRVWRRGTPHRHLQALRTGQRLASNFSYYLKDGSNPNPISNETRHLLQNQKHVLDMPDWERGPGIQDPLVYPMKDPLDRDDDQTYDITYWPHKGQVMAEEFQDPSPILLVKRVRTLICQPYYHKEACERLGLGQFAPMEKIAVLPNTPTMCWRLVPIKHLIEIIPLTFPMGYPSNEEFDPACCRINQKGEFYYHPKLKKEDQSLFPQHEMCISDANIEREANHNYYKTSTTISPMGNANFHRDTSTTNREMNDWHSDASFKIKFKELIPEGSERVFLGESKYVYD</sequence>
<organism evidence="1 2">
    <name type="scientific">Tigriopus californicus</name>
    <name type="common">Marine copepod</name>
    <dbReference type="NCBI Taxonomy" id="6832"/>
    <lineage>
        <taxon>Eukaryota</taxon>
        <taxon>Metazoa</taxon>
        <taxon>Ecdysozoa</taxon>
        <taxon>Arthropoda</taxon>
        <taxon>Crustacea</taxon>
        <taxon>Multicrustacea</taxon>
        <taxon>Hexanauplia</taxon>
        <taxon>Copepoda</taxon>
        <taxon>Harpacticoida</taxon>
        <taxon>Harpacticidae</taxon>
        <taxon>Tigriopus</taxon>
    </lineage>
</organism>
<dbReference type="GO" id="GO:0015934">
    <property type="term" value="C:large ribosomal subunit"/>
    <property type="evidence" value="ECO:0007669"/>
    <property type="project" value="InterPro"/>
</dbReference>
<dbReference type="GO" id="GO:0003735">
    <property type="term" value="F:structural constituent of ribosome"/>
    <property type="evidence" value="ECO:0007669"/>
    <property type="project" value="InterPro"/>
</dbReference>
<name>A0A553P0D8_TIGCA</name>